<evidence type="ECO:0000313" key="3">
    <source>
        <dbReference type="Proteomes" id="UP001596523"/>
    </source>
</evidence>
<dbReference type="EMBL" id="JBHTCF010000010">
    <property type="protein sequence ID" value="MFC7307052.1"/>
    <property type="molecule type" value="Genomic_DNA"/>
</dbReference>
<proteinExistence type="predicted"/>
<sequence>MNPLHPPALSGERVHRIHWLLGTDRLLAVCHCGAEREFEDPVPLWDWLLGHPDDHRADATDTPGGDPAALRPRPGPEPGRSAAPEHRPSLPRPTASRRTALEPTTSLQGAP</sequence>
<comment type="caution">
    <text evidence="2">The sequence shown here is derived from an EMBL/GenBank/DDBJ whole genome shotgun (WGS) entry which is preliminary data.</text>
</comment>
<evidence type="ECO:0000256" key="1">
    <source>
        <dbReference type="SAM" id="MobiDB-lite"/>
    </source>
</evidence>
<evidence type="ECO:0000313" key="2">
    <source>
        <dbReference type="EMBL" id="MFC7307052.1"/>
    </source>
</evidence>
<gene>
    <name evidence="2" type="ORF">ACFQVC_22840</name>
</gene>
<name>A0ABW2JMW5_9ACTN</name>
<protein>
    <submittedName>
        <fullName evidence="2">Uncharacterized protein</fullName>
    </submittedName>
</protein>
<dbReference type="Proteomes" id="UP001596523">
    <property type="component" value="Unassembled WGS sequence"/>
</dbReference>
<accession>A0ABW2JMW5</accession>
<feature type="compositionally biased region" description="Polar residues" evidence="1">
    <location>
        <begin position="102"/>
        <end position="111"/>
    </location>
</feature>
<feature type="region of interest" description="Disordered" evidence="1">
    <location>
        <begin position="49"/>
        <end position="111"/>
    </location>
</feature>
<organism evidence="2 3">
    <name type="scientific">Streptomyces monticola</name>
    <dbReference type="NCBI Taxonomy" id="2666263"/>
    <lineage>
        <taxon>Bacteria</taxon>
        <taxon>Bacillati</taxon>
        <taxon>Actinomycetota</taxon>
        <taxon>Actinomycetes</taxon>
        <taxon>Kitasatosporales</taxon>
        <taxon>Streptomycetaceae</taxon>
        <taxon>Streptomyces</taxon>
    </lineage>
</organism>
<dbReference type="RefSeq" id="WP_381833301.1">
    <property type="nucleotide sequence ID" value="NZ_JBHTCF010000010.1"/>
</dbReference>
<keyword evidence="3" id="KW-1185">Reference proteome</keyword>
<reference evidence="3" key="1">
    <citation type="journal article" date="2019" name="Int. J. Syst. Evol. Microbiol.">
        <title>The Global Catalogue of Microorganisms (GCM) 10K type strain sequencing project: providing services to taxonomists for standard genome sequencing and annotation.</title>
        <authorList>
            <consortium name="The Broad Institute Genomics Platform"/>
            <consortium name="The Broad Institute Genome Sequencing Center for Infectious Disease"/>
            <person name="Wu L."/>
            <person name="Ma J."/>
        </authorList>
    </citation>
    <scope>NUCLEOTIDE SEQUENCE [LARGE SCALE GENOMIC DNA]</scope>
    <source>
        <strain evidence="3">SYNS20</strain>
    </source>
</reference>